<evidence type="ECO:0000313" key="2">
    <source>
        <dbReference type="EMBL" id="NGN97035.1"/>
    </source>
</evidence>
<dbReference type="Gene3D" id="3.40.50.720">
    <property type="entry name" value="NAD(P)-binding Rossmann-like Domain"/>
    <property type="match status" value="1"/>
</dbReference>
<dbReference type="Pfam" id="PF01370">
    <property type="entry name" value="Epimerase"/>
    <property type="match status" value="1"/>
</dbReference>
<dbReference type="PANTHER" id="PTHR48079">
    <property type="entry name" value="PROTEIN YEEZ"/>
    <property type="match status" value="1"/>
</dbReference>
<dbReference type="RefSeq" id="WP_165012047.1">
    <property type="nucleotide sequence ID" value="NZ_JAALDL010000002.1"/>
</dbReference>
<protein>
    <submittedName>
        <fullName evidence="2">NAD-dependent epimerase/dehydratase family protein</fullName>
    </submittedName>
</protein>
<dbReference type="InterPro" id="IPR001509">
    <property type="entry name" value="Epimerase_deHydtase"/>
</dbReference>
<organism evidence="2 3">
    <name type="scientific">Grimontia sedimenti</name>
    <dbReference type="NCBI Taxonomy" id="2711294"/>
    <lineage>
        <taxon>Bacteria</taxon>
        <taxon>Pseudomonadati</taxon>
        <taxon>Pseudomonadota</taxon>
        <taxon>Gammaproteobacteria</taxon>
        <taxon>Vibrionales</taxon>
        <taxon>Vibrionaceae</taxon>
        <taxon>Grimontia</taxon>
    </lineage>
</organism>
<dbReference type="InterPro" id="IPR051783">
    <property type="entry name" value="NAD(P)-dependent_oxidoreduct"/>
</dbReference>
<dbReference type="GO" id="GO:0004029">
    <property type="term" value="F:aldehyde dehydrogenase (NAD+) activity"/>
    <property type="evidence" value="ECO:0007669"/>
    <property type="project" value="TreeGrafter"/>
</dbReference>
<proteinExistence type="predicted"/>
<evidence type="ECO:0000259" key="1">
    <source>
        <dbReference type="Pfam" id="PF01370"/>
    </source>
</evidence>
<keyword evidence="3" id="KW-1185">Reference proteome</keyword>
<dbReference type="PANTHER" id="PTHR48079:SF6">
    <property type="entry name" value="NAD(P)-BINDING DOMAIN-CONTAINING PROTEIN-RELATED"/>
    <property type="match status" value="1"/>
</dbReference>
<dbReference type="EMBL" id="JAALDL010000002">
    <property type="protein sequence ID" value="NGN97035.1"/>
    <property type="molecule type" value="Genomic_DNA"/>
</dbReference>
<dbReference type="SUPFAM" id="SSF51735">
    <property type="entry name" value="NAD(P)-binding Rossmann-fold domains"/>
    <property type="match status" value="1"/>
</dbReference>
<dbReference type="FunFam" id="3.40.50.720:FF:000336">
    <property type="entry name" value="Aldehyde reductase"/>
    <property type="match status" value="1"/>
</dbReference>
<evidence type="ECO:0000313" key="3">
    <source>
        <dbReference type="Proteomes" id="UP000473008"/>
    </source>
</evidence>
<accession>A0A6M1R447</accession>
<dbReference type="GO" id="GO:0005737">
    <property type="term" value="C:cytoplasm"/>
    <property type="evidence" value="ECO:0007669"/>
    <property type="project" value="TreeGrafter"/>
</dbReference>
<dbReference type="InterPro" id="IPR036291">
    <property type="entry name" value="NAD(P)-bd_dom_sf"/>
</dbReference>
<gene>
    <name evidence="2" type="ORF">G5S52_05010</name>
</gene>
<feature type="domain" description="NAD-dependent epimerase/dehydratase" evidence="1">
    <location>
        <begin position="9"/>
        <end position="247"/>
    </location>
</feature>
<dbReference type="AlphaFoldDB" id="A0A6M1R447"/>
<dbReference type="Proteomes" id="UP000473008">
    <property type="component" value="Unassembled WGS sequence"/>
</dbReference>
<name>A0A6M1R447_9GAMM</name>
<comment type="caution">
    <text evidence="2">The sequence shown here is derived from an EMBL/GenBank/DDBJ whole genome shotgun (WGS) entry which is preliminary data.</text>
</comment>
<sequence length="341" mass="36707">MAQETRGKVLLTGISGFIGLHCAKEALEQGFEVVGSVRSEAKENEVRATLEAASVDTANLSFAHLDLTSDKGWDEAAAGCDYIMHIASPFTIANPKTEDEMIIPAVQGSLRALRAAKAAGVKRVVLTSSILSMMGTMKTGTFGPENWTDTSSPSISTYTKSKTLAEHEAWKFMESLPREDAMELVVVNPGGVFGPPLGKNITGQTMALTDQMLRGKLPMLPNIAFPMVDVRDLAVLHVKALTEASAKGKRVIAATSDPISFIQMAQVMKDQGYKGPSTRKAPDFVLKFTALFDREAKGMLGMLNMNLSADTSETQEVFGWTPRPAVESIQDTANAVHALQN</sequence>
<reference evidence="2 3" key="1">
    <citation type="submission" date="2020-02" db="EMBL/GenBank/DDBJ databases">
        <title>The draft genome of Grimontia sedimenta sp. nov., isolated from benthic sediments near coral reefs south of Kuwait.</title>
        <authorList>
            <person name="Mahmoud H.M."/>
            <person name="Jose L."/>
            <person name="Eapen S."/>
        </authorList>
    </citation>
    <scope>NUCLEOTIDE SEQUENCE [LARGE SCALE GENOMIC DNA]</scope>
    <source>
        <strain evidence="2 3">S25</strain>
    </source>
</reference>